<dbReference type="RefSeq" id="WP_162362513.1">
    <property type="nucleotide sequence ID" value="NZ_CP047591.1"/>
</dbReference>
<protein>
    <recommendedName>
        <fullName evidence="4">Pilus assembly protein PilX</fullName>
    </recommendedName>
</protein>
<keyword evidence="1" id="KW-0812">Transmembrane</keyword>
<evidence type="ECO:0000256" key="1">
    <source>
        <dbReference type="SAM" id="Phobius"/>
    </source>
</evidence>
<dbReference type="KEGG" id="amic:Ami3637_10330"/>
<feature type="transmembrane region" description="Helical" evidence="1">
    <location>
        <begin position="123"/>
        <end position="147"/>
    </location>
</feature>
<keyword evidence="3" id="KW-1185">Reference proteome</keyword>
<name>A0A6P1MM77_9FIRM</name>
<feature type="transmembrane region" description="Helical" evidence="1">
    <location>
        <begin position="40"/>
        <end position="63"/>
    </location>
</feature>
<keyword evidence="1" id="KW-1133">Transmembrane helix</keyword>
<reference evidence="2 3" key="1">
    <citation type="submission" date="2020-01" db="EMBL/GenBank/DDBJ databases">
        <title>Genomic analysis of Aminipila sp. CBA3637.</title>
        <authorList>
            <person name="Kim Y.B."/>
            <person name="Roh S.W."/>
        </authorList>
    </citation>
    <scope>NUCLEOTIDE SEQUENCE [LARGE SCALE GENOMIC DNA]</scope>
    <source>
        <strain evidence="2 3">CBA3637</strain>
    </source>
</reference>
<dbReference type="Proteomes" id="UP000463883">
    <property type="component" value="Chromosome"/>
</dbReference>
<proteinExistence type="predicted"/>
<accession>A0A6P1MM77</accession>
<dbReference type="AlphaFoldDB" id="A0A6P1MM77"/>
<evidence type="ECO:0000313" key="3">
    <source>
        <dbReference type="Proteomes" id="UP000463883"/>
    </source>
</evidence>
<organism evidence="2 3">
    <name type="scientific">Aminipila terrae</name>
    <dbReference type="NCBI Taxonomy" id="2697030"/>
    <lineage>
        <taxon>Bacteria</taxon>
        <taxon>Bacillati</taxon>
        <taxon>Bacillota</taxon>
        <taxon>Clostridia</taxon>
        <taxon>Peptostreptococcales</taxon>
        <taxon>Anaerovoracaceae</taxon>
        <taxon>Aminipila</taxon>
    </lineage>
</organism>
<sequence>MIRCINAWLGAAAVALFTIHGITMGLFLAGYLDYSPTRKYWGYALLICIILHGVISLMLVIFADGKRKSFVYFKENRKTHLQRILGIIGAVLICHHMVAYGYVNAAGVYILKEPSFTTFITEAAMAVVLGAHIVLSLPKAAITLGMIKTQKEIKLQTNLAYILFFMVESIVLYGLCSYFL</sequence>
<dbReference type="EMBL" id="CP047591">
    <property type="protein sequence ID" value="QHI72746.1"/>
    <property type="molecule type" value="Genomic_DNA"/>
</dbReference>
<feature type="transmembrane region" description="Helical" evidence="1">
    <location>
        <begin position="7"/>
        <end position="28"/>
    </location>
</feature>
<feature type="transmembrane region" description="Helical" evidence="1">
    <location>
        <begin position="159"/>
        <end position="179"/>
    </location>
</feature>
<keyword evidence="1" id="KW-0472">Membrane</keyword>
<evidence type="ECO:0008006" key="4">
    <source>
        <dbReference type="Google" id="ProtNLM"/>
    </source>
</evidence>
<gene>
    <name evidence="2" type="ORF">Ami3637_10330</name>
</gene>
<evidence type="ECO:0000313" key="2">
    <source>
        <dbReference type="EMBL" id="QHI72746.1"/>
    </source>
</evidence>
<feature type="transmembrane region" description="Helical" evidence="1">
    <location>
        <begin position="84"/>
        <end position="103"/>
    </location>
</feature>